<dbReference type="Proteomes" id="UP000722791">
    <property type="component" value="Unassembled WGS sequence"/>
</dbReference>
<dbReference type="Pfam" id="PF03942">
    <property type="entry name" value="DTW"/>
    <property type="match status" value="1"/>
</dbReference>
<name>A0A8J4C1D7_9CHLO</name>
<evidence type="ECO:0000256" key="5">
    <source>
        <dbReference type="ARBA" id="ARBA00034489"/>
    </source>
</evidence>
<evidence type="ECO:0000313" key="9">
    <source>
        <dbReference type="Proteomes" id="UP000722791"/>
    </source>
</evidence>
<evidence type="ECO:0000256" key="6">
    <source>
        <dbReference type="ARBA" id="ARBA00048718"/>
    </source>
</evidence>
<feature type="region of interest" description="Disordered" evidence="7">
    <location>
        <begin position="205"/>
        <end position="249"/>
    </location>
</feature>
<proteinExistence type="inferred from homology"/>
<dbReference type="PANTHER" id="PTHR21392">
    <property type="entry name" value="TRNA-URIDINE AMINOCARBOXYPROPYLTRANSFERASE 2"/>
    <property type="match status" value="1"/>
</dbReference>
<comment type="catalytic activity">
    <reaction evidence="6">
        <text>a uridine in tRNA + S-adenosyl-L-methionine = a 3-[(3S)-3-amino-3-carboxypropyl]uridine in tRNA + S-methyl-5'-thioadenosine + H(+)</text>
        <dbReference type="Rhea" id="RHEA:62432"/>
        <dbReference type="Rhea" id="RHEA-COMP:13339"/>
        <dbReference type="Rhea" id="RHEA-COMP:16092"/>
        <dbReference type="ChEBI" id="CHEBI:15378"/>
        <dbReference type="ChEBI" id="CHEBI:17509"/>
        <dbReference type="ChEBI" id="CHEBI:59789"/>
        <dbReference type="ChEBI" id="CHEBI:65315"/>
        <dbReference type="ChEBI" id="CHEBI:82930"/>
        <dbReference type="EC" id="2.5.1.25"/>
    </reaction>
</comment>
<dbReference type="EMBL" id="BNCQ01000007">
    <property type="protein sequence ID" value="GIM00398.1"/>
    <property type="molecule type" value="Genomic_DNA"/>
</dbReference>
<evidence type="ECO:0000256" key="4">
    <source>
        <dbReference type="ARBA" id="ARBA00022694"/>
    </source>
</evidence>
<accession>A0A8J4C1D7</accession>
<dbReference type="OrthoDB" id="544179at2759"/>
<comment type="similarity">
    <text evidence="5">Belongs to the TDD superfamily. DTWD2 family.</text>
</comment>
<dbReference type="InterPro" id="IPR005636">
    <property type="entry name" value="DTW"/>
</dbReference>
<dbReference type="AlphaFoldDB" id="A0A8J4C1D7"/>
<feature type="compositionally biased region" description="Basic and acidic residues" evidence="7">
    <location>
        <begin position="566"/>
        <end position="586"/>
    </location>
</feature>
<feature type="compositionally biased region" description="Basic and acidic residues" evidence="7">
    <location>
        <begin position="216"/>
        <end position="230"/>
    </location>
</feature>
<protein>
    <recommendedName>
        <fullName evidence="1">tRNA-uridine aminocarboxypropyltransferase</fullName>
        <ecNumber evidence="1">2.5.1.25</ecNumber>
    </recommendedName>
</protein>
<evidence type="ECO:0000256" key="2">
    <source>
        <dbReference type="ARBA" id="ARBA00022679"/>
    </source>
</evidence>
<evidence type="ECO:0000256" key="3">
    <source>
        <dbReference type="ARBA" id="ARBA00022691"/>
    </source>
</evidence>
<keyword evidence="3" id="KW-0949">S-adenosyl-L-methionine</keyword>
<dbReference type="EC" id="2.5.1.25" evidence="1"/>
<feature type="region of interest" description="Disordered" evidence="7">
    <location>
        <begin position="551"/>
        <end position="596"/>
    </location>
</feature>
<dbReference type="GO" id="GO:0008033">
    <property type="term" value="P:tRNA processing"/>
    <property type="evidence" value="ECO:0007669"/>
    <property type="project" value="UniProtKB-KW"/>
</dbReference>
<reference evidence="8" key="1">
    <citation type="journal article" date="2021" name="Proc. Natl. Acad. Sci. U.S.A.">
        <title>Three genomes in the algal genus Volvox reveal the fate of a haploid sex-determining region after a transition to homothallism.</title>
        <authorList>
            <person name="Yamamoto K."/>
            <person name="Hamaji T."/>
            <person name="Kawai-Toyooka H."/>
            <person name="Matsuzaki R."/>
            <person name="Takahashi F."/>
            <person name="Nishimura Y."/>
            <person name="Kawachi M."/>
            <person name="Noguchi H."/>
            <person name="Minakuchi Y."/>
            <person name="Umen J.G."/>
            <person name="Toyoda A."/>
            <person name="Nozaki H."/>
        </authorList>
    </citation>
    <scope>NUCLEOTIDE SEQUENCE</scope>
    <source>
        <strain evidence="8">NIES-3785</strain>
    </source>
</reference>
<evidence type="ECO:0000256" key="1">
    <source>
        <dbReference type="ARBA" id="ARBA00012386"/>
    </source>
</evidence>
<gene>
    <name evidence="8" type="ORF">Vretimale_5187</name>
</gene>
<organism evidence="8 9">
    <name type="scientific">Volvox reticuliferus</name>
    <dbReference type="NCBI Taxonomy" id="1737510"/>
    <lineage>
        <taxon>Eukaryota</taxon>
        <taxon>Viridiplantae</taxon>
        <taxon>Chlorophyta</taxon>
        <taxon>core chlorophytes</taxon>
        <taxon>Chlorophyceae</taxon>
        <taxon>CS clade</taxon>
        <taxon>Chlamydomonadales</taxon>
        <taxon>Volvocaceae</taxon>
        <taxon>Volvox</taxon>
    </lineage>
</organism>
<evidence type="ECO:0000313" key="8">
    <source>
        <dbReference type="EMBL" id="GIM00398.1"/>
    </source>
</evidence>
<evidence type="ECO:0000256" key="7">
    <source>
        <dbReference type="SAM" id="MobiDB-lite"/>
    </source>
</evidence>
<dbReference type="InterPro" id="IPR039262">
    <property type="entry name" value="DTWD2/TAPT"/>
</dbReference>
<dbReference type="SMART" id="SM01144">
    <property type="entry name" value="DTW"/>
    <property type="match status" value="1"/>
</dbReference>
<comment type="caution">
    <text evidence="8">The sequence shown here is derived from an EMBL/GenBank/DDBJ whole genome shotgun (WGS) entry which is preliminary data.</text>
</comment>
<dbReference type="GO" id="GO:0016432">
    <property type="term" value="F:tRNA-uridine aminocarboxypropyltransferase activity"/>
    <property type="evidence" value="ECO:0007669"/>
    <property type="project" value="UniProtKB-EC"/>
</dbReference>
<keyword evidence="2" id="KW-0808">Transferase</keyword>
<keyword evidence="4" id="KW-0819">tRNA processing</keyword>
<dbReference type="PANTHER" id="PTHR21392:SF0">
    <property type="entry name" value="TRNA-URIDINE AMINOCARBOXYPROPYLTRANSFERASE 2"/>
    <property type="match status" value="1"/>
</dbReference>
<sequence length="596" mass="64705">MAPCALAATKPKSYSFRFFIVTSVSCCCAASRPNVAGPSIVLFGSKPSRCSYQTRKPSPLASTAYPITGPTFTSYRRSTSVRRRCLGGARWPLFDPVCSTSLLVGTTPPSPPICSRLLGASNERFSVGSLAAAMTTASSGTIQLATADETRGEAAAAASNGAAAVAPDPYCHASSQAIVAAAAGETSNWGSGAVASSEIMSADAGASSFPAQPDDNADHLKQTCDSDPRGKPNPKSKSKSNPRLAKMENSDELEELLVGVYDNEEELVAKLMQQLQGLSHKQQRLYGIWDGTPDGGKRAFVEQWRRRHSERRAMVEGMRDPARAPTERMALRTSYILRWRKILFSCPNCWLLPGLCVCGRMQKFTLQRTRVVVHAHHGEWGSASNSGCILPTSLEGSEILLYGHPDHDIRLREILNDTSCTTALLWPGADSLLPEELSALAEERTGGRITVVALDATWGNARRMQGWFPKETLTVRLPPESTLKENKLSLLRPVRRYRGDLESGRVSTVEAVATLLYELEGDETMYRGLLDNLKIKVDACRLQKNRTLVYDTHDPEPRSTRHRWRGGKEAGEKGKEGKAGEGEGKTGGHSPEGSDG</sequence>